<sequence length="295" mass="32852">MTSPIITAADLVKQYPGVRAVDGINLSIPKGICFGLLGPNGAGKTTTIEILEGIHLPTSGSVLYKGEPLGTRYREEVGIQFQHTALQEFLTVRETLELFEQLYQQTMPIPELIELCSLADILERDTRKISGGQRQRLLLALALINDPDLIFLDEPTTGLDPQARRNFWELVKLVKSRAKTIVLTTHYMEEAYALCDEIAIMDKGRIVSQGTPAQLLSEHFGDVVLQIPNADSADRLGELGLNAVQAGDMLEIRTNRLHHTLQQLMENGINLDRLRIRAWTLEDLFINVTGKKLST</sequence>
<keyword evidence="3" id="KW-0547">Nucleotide-binding</keyword>
<gene>
    <name evidence="6" type="primary">drrA_11</name>
    <name evidence="6" type="ORF">GALL_136570</name>
</gene>
<dbReference type="SUPFAM" id="SSF52540">
    <property type="entry name" value="P-loop containing nucleoside triphosphate hydrolases"/>
    <property type="match status" value="1"/>
</dbReference>
<dbReference type="InterPro" id="IPR003439">
    <property type="entry name" value="ABC_transporter-like_ATP-bd"/>
</dbReference>
<evidence type="ECO:0000259" key="5">
    <source>
        <dbReference type="PROSITE" id="PS50893"/>
    </source>
</evidence>
<dbReference type="PROSITE" id="PS50893">
    <property type="entry name" value="ABC_TRANSPORTER_2"/>
    <property type="match status" value="1"/>
</dbReference>
<evidence type="ECO:0000256" key="1">
    <source>
        <dbReference type="ARBA" id="ARBA00005417"/>
    </source>
</evidence>
<dbReference type="EC" id="3.6.3.-" evidence="6"/>
<dbReference type="Pfam" id="PF00005">
    <property type="entry name" value="ABC_tran"/>
    <property type="match status" value="1"/>
</dbReference>
<dbReference type="Gene3D" id="3.40.50.300">
    <property type="entry name" value="P-loop containing nucleotide triphosphate hydrolases"/>
    <property type="match status" value="1"/>
</dbReference>
<dbReference type="SMART" id="SM00382">
    <property type="entry name" value="AAA"/>
    <property type="match status" value="1"/>
</dbReference>
<dbReference type="InterPro" id="IPR003593">
    <property type="entry name" value="AAA+_ATPase"/>
</dbReference>
<evidence type="ECO:0000256" key="3">
    <source>
        <dbReference type="ARBA" id="ARBA00022741"/>
    </source>
</evidence>
<dbReference type="GO" id="GO:0005524">
    <property type="term" value="F:ATP binding"/>
    <property type="evidence" value="ECO:0007669"/>
    <property type="project" value="UniProtKB-KW"/>
</dbReference>
<keyword evidence="6" id="KW-0378">Hydrolase</keyword>
<evidence type="ECO:0000256" key="2">
    <source>
        <dbReference type="ARBA" id="ARBA00022448"/>
    </source>
</evidence>
<dbReference type="InterPro" id="IPR017871">
    <property type="entry name" value="ABC_transporter-like_CS"/>
</dbReference>
<evidence type="ECO:0000313" key="6">
    <source>
        <dbReference type="EMBL" id="OIR04175.1"/>
    </source>
</evidence>
<evidence type="ECO:0000256" key="4">
    <source>
        <dbReference type="ARBA" id="ARBA00022840"/>
    </source>
</evidence>
<keyword evidence="2" id="KW-0813">Transport</keyword>
<dbReference type="AlphaFoldDB" id="A0A1J5S794"/>
<dbReference type="PROSITE" id="PS00211">
    <property type="entry name" value="ABC_TRANSPORTER_1"/>
    <property type="match status" value="1"/>
</dbReference>
<dbReference type="PANTHER" id="PTHR42711:SF5">
    <property type="entry name" value="ABC TRANSPORTER ATP-BINDING PROTEIN NATA"/>
    <property type="match status" value="1"/>
</dbReference>
<accession>A0A1J5S794</accession>
<dbReference type="GO" id="GO:0016887">
    <property type="term" value="F:ATP hydrolysis activity"/>
    <property type="evidence" value="ECO:0007669"/>
    <property type="project" value="InterPro"/>
</dbReference>
<dbReference type="InterPro" id="IPR027417">
    <property type="entry name" value="P-loop_NTPase"/>
</dbReference>
<protein>
    <submittedName>
        <fullName evidence="6">Daunorubicin/doxorubicin resistance ATP-binding protein DrrA</fullName>
        <ecNumber evidence="6">3.6.3.-</ecNumber>
    </submittedName>
</protein>
<keyword evidence="4 6" id="KW-0067">ATP-binding</keyword>
<comment type="similarity">
    <text evidence="1">Belongs to the ABC transporter superfamily.</text>
</comment>
<proteinExistence type="inferred from homology"/>
<reference evidence="6" key="1">
    <citation type="submission" date="2016-10" db="EMBL/GenBank/DDBJ databases">
        <title>Sequence of Gallionella enrichment culture.</title>
        <authorList>
            <person name="Poehlein A."/>
            <person name="Muehling M."/>
            <person name="Daniel R."/>
        </authorList>
    </citation>
    <scope>NUCLEOTIDE SEQUENCE</scope>
</reference>
<dbReference type="InterPro" id="IPR050763">
    <property type="entry name" value="ABC_transporter_ATP-binding"/>
</dbReference>
<dbReference type="PANTHER" id="PTHR42711">
    <property type="entry name" value="ABC TRANSPORTER ATP-BINDING PROTEIN"/>
    <property type="match status" value="1"/>
</dbReference>
<organism evidence="6">
    <name type="scientific">mine drainage metagenome</name>
    <dbReference type="NCBI Taxonomy" id="410659"/>
    <lineage>
        <taxon>unclassified sequences</taxon>
        <taxon>metagenomes</taxon>
        <taxon>ecological metagenomes</taxon>
    </lineage>
</organism>
<dbReference type="EMBL" id="MLJW01000059">
    <property type="protein sequence ID" value="OIR04175.1"/>
    <property type="molecule type" value="Genomic_DNA"/>
</dbReference>
<name>A0A1J5S794_9ZZZZ</name>
<comment type="caution">
    <text evidence="6">The sequence shown here is derived from an EMBL/GenBank/DDBJ whole genome shotgun (WGS) entry which is preliminary data.</text>
</comment>
<feature type="domain" description="ABC transporter" evidence="5">
    <location>
        <begin position="6"/>
        <end position="228"/>
    </location>
</feature>